<evidence type="ECO:0000313" key="1">
    <source>
        <dbReference type="EMBL" id="JAD21113.1"/>
    </source>
</evidence>
<proteinExistence type="predicted"/>
<reference evidence="1" key="1">
    <citation type="submission" date="2014-09" db="EMBL/GenBank/DDBJ databases">
        <authorList>
            <person name="Magalhaes I.L.F."/>
            <person name="Oliveira U."/>
            <person name="Santos F.R."/>
            <person name="Vidigal T.H.D.A."/>
            <person name="Brescovit A.D."/>
            <person name="Santos A.J."/>
        </authorList>
    </citation>
    <scope>NUCLEOTIDE SEQUENCE</scope>
    <source>
        <tissue evidence="1">Shoot tissue taken approximately 20 cm above the soil surface</tissue>
    </source>
</reference>
<organism evidence="1">
    <name type="scientific">Arundo donax</name>
    <name type="common">Giant reed</name>
    <name type="synonym">Donax arundinaceus</name>
    <dbReference type="NCBI Taxonomy" id="35708"/>
    <lineage>
        <taxon>Eukaryota</taxon>
        <taxon>Viridiplantae</taxon>
        <taxon>Streptophyta</taxon>
        <taxon>Embryophyta</taxon>
        <taxon>Tracheophyta</taxon>
        <taxon>Spermatophyta</taxon>
        <taxon>Magnoliopsida</taxon>
        <taxon>Liliopsida</taxon>
        <taxon>Poales</taxon>
        <taxon>Poaceae</taxon>
        <taxon>PACMAD clade</taxon>
        <taxon>Arundinoideae</taxon>
        <taxon>Arundineae</taxon>
        <taxon>Arundo</taxon>
    </lineage>
</organism>
<dbReference type="AlphaFoldDB" id="A0A0A8Y7I8"/>
<reference evidence="1" key="2">
    <citation type="journal article" date="2015" name="Data Brief">
        <title>Shoot transcriptome of the giant reed, Arundo donax.</title>
        <authorList>
            <person name="Barrero R.A."/>
            <person name="Guerrero F.D."/>
            <person name="Moolhuijzen P."/>
            <person name="Goolsby J.A."/>
            <person name="Tidwell J."/>
            <person name="Bellgard S.E."/>
            <person name="Bellgard M.I."/>
        </authorList>
    </citation>
    <scope>NUCLEOTIDE SEQUENCE</scope>
    <source>
        <tissue evidence="1">Shoot tissue taken approximately 20 cm above the soil surface</tissue>
    </source>
</reference>
<dbReference type="EMBL" id="GBRH01276782">
    <property type="protein sequence ID" value="JAD21113.1"/>
    <property type="molecule type" value="Transcribed_RNA"/>
</dbReference>
<accession>A0A0A8Y7I8</accession>
<protein>
    <submittedName>
        <fullName evidence="1">Uncharacterized protein</fullName>
    </submittedName>
</protein>
<sequence>MPVPVALDWKSPLLKSPQPKARPGTAELVVAPANVNVSLPRKPVVTDLSP</sequence>
<name>A0A0A8Y7I8_ARUDO</name>